<reference evidence="2" key="1">
    <citation type="journal article" date="2012" name="Proc. Natl. Acad. Sci. U.S.A.">
        <title>Antigenic diversity is generated by distinct evolutionary mechanisms in African trypanosome species.</title>
        <authorList>
            <person name="Jackson A.P."/>
            <person name="Berry A."/>
            <person name="Aslett M."/>
            <person name="Allison H.C."/>
            <person name="Burton P."/>
            <person name="Vavrova-Anderson J."/>
            <person name="Brown R."/>
            <person name="Browne H."/>
            <person name="Corton N."/>
            <person name="Hauser H."/>
            <person name="Gamble J."/>
            <person name="Gilderthorp R."/>
            <person name="Marcello L."/>
            <person name="McQuillan J."/>
            <person name="Otto T.D."/>
            <person name="Quail M.A."/>
            <person name="Sanders M.J."/>
            <person name="van Tonder A."/>
            <person name="Ginger M.L."/>
            <person name="Field M.C."/>
            <person name="Barry J.D."/>
            <person name="Hertz-Fowler C."/>
            <person name="Berriman M."/>
        </authorList>
    </citation>
    <scope>NUCLEOTIDE SEQUENCE</scope>
    <source>
        <strain evidence="2">Y486</strain>
    </source>
</reference>
<keyword evidence="1" id="KW-1133">Transmembrane helix</keyword>
<dbReference type="EMBL" id="HE573025">
    <property type="protein sequence ID" value="CCC50921.1"/>
    <property type="molecule type" value="Genomic_DNA"/>
</dbReference>
<protein>
    <submittedName>
        <fullName evidence="2">Uncharacterized protein</fullName>
    </submittedName>
</protein>
<dbReference type="AlphaFoldDB" id="G0U3R2"/>
<evidence type="ECO:0000256" key="1">
    <source>
        <dbReference type="SAM" id="Phobius"/>
    </source>
</evidence>
<keyword evidence="1" id="KW-0812">Transmembrane</keyword>
<gene>
    <name evidence="2" type="ORF">TVY486_0907420</name>
</gene>
<dbReference type="VEuPathDB" id="TriTrypDB:TvY486_0907420"/>
<organism evidence="2">
    <name type="scientific">Trypanosoma vivax (strain Y486)</name>
    <dbReference type="NCBI Taxonomy" id="1055687"/>
    <lineage>
        <taxon>Eukaryota</taxon>
        <taxon>Discoba</taxon>
        <taxon>Euglenozoa</taxon>
        <taxon>Kinetoplastea</taxon>
        <taxon>Metakinetoplastina</taxon>
        <taxon>Trypanosomatida</taxon>
        <taxon>Trypanosomatidae</taxon>
        <taxon>Trypanosoma</taxon>
        <taxon>Duttonella</taxon>
    </lineage>
</organism>
<feature type="transmembrane region" description="Helical" evidence="1">
    <location>
        <begin position="7"/>
        <end position="29"/>
    </location>
</feature>
<proteinExistence type="predicted"/>
<keyword evidence="1" id="KW-0472">Membrane</keyword>
<name>G0U3R2_TRYVY</name>
<sequence>MLYPRSWIVLFIFSIVLFAVIAIPAAYQHNTRQRVILVTVSSAVAFLAYMVVLYIFIYRPLCRGMEIHELGYSSRDSAAPGGGLLLWFKEQHKLDVTIKCLQKGVADIEEATALPN</sequence>
<accession>G0U3R2</accession>
<feature type="transmembrane region" description="Helical" evidence="1">
    <location>
        <begin position="35"/>
        <end position="57"/>
    </location>
</feature>
<evidence type="ECO:0000313" key="2">
    <source>
        <dbReference type="EMBL" id="CCC50921.1"/>
    </source>
</evidence>